<dbReference type="SUPFAM" id="SSF53850">
    <property type="entry name" value="Periplasmic binding protein-like II"/>
    <property type="match status" value="1"/>
</dbReference>
<keyword evidence="3 4" id="KW-0732">Signal</keyword>
<dbReference type="InterPro" id="IPR001638">
    <property type="entry name" value="Solute-binding_3/MltF_N"/>
</dbReference>
<keyword evidence="7" id="KW-1185">Reference proteome</keyword>
<sequence length="300" mass="32840">MHRWLRIPFAAAIACGVVLSLAASSLAETVMEKVARTGVLTVGSPLGIIPFSYVNDRQELTGLSVNLVELIRRKLEVQVGRPVRVEYAPINNLGDMVPLVQAGAIDVTCGSQFTWDRDQFVDFSIPYYYSGIQLLTKKTSQLNGSPESLVGKRIGVIPNSLGETVIKTIQPRATLVTFNEPQGALAALVSGQVDGVAGDSLILAGAVLRLNSDEYVQVPELPYTNYGIACMTRENNSRFLNTTNLAIAHLMQGYLVGDEKYTAMIDPWFGPNGLIQIPEDRLRDYFTTVINSHESIRLPQ</sequence>
<keyword evidence="2" id="KW-0813">Transport</keyword>
<reference evidence="6" key="1">
    <citation type="journal article" date="2022" name="Genome Biol. Evol.">
        <title>A New Gene Family Diagnostic for Intracellular Biomineralization of Amorphous Ca Carbonates by Cyanobacteria.</title>
        <authorList>
            <person name="Benzerara K."/>
            <person name="Duprat E."/>
            <person name="Bitard-Feildel T."/>
            <person name="Caumes G."/>
            <person name="Cassier-Chauvat C."/>
            <person name="Chauvat F."/>
            <person name="Dezi M."/>
            <person name="Diop S.I."/>
            <person name="Gaschignard G."/>
            <person name="Gorgen S."/>
            <person name="Gugger M."/>
            <person name="Lopez-Garcia P."/>
            <person name="Millet M."/>
            <person name="Skouri-Panet F."/>
            <person name="Moreira D."/>
            <person name="Callebaut I."/>
        </authorList>
    </citation>
    <scope>NUCLEOTIDE SEQUENCE</scope>
    <source>
        <strain evidence="6">G9</strain>
    </source>
</reference>
<evidence type="ECO:0000256" key="3">
    <source>
        <dbReference type="ARBA" id="ARBA00022729"/>
    </source>
</evidence>
<dbReference type="CDD" id="cd13688">
    <property type="entry name" value="PBP2_GltI_DEBP"/>
    <property type="match status" value="1"/>
</dbReference>
<dbReference type="Pfam" id="PF00497">
    <property type="entry name" value="SBP_bac_3"/>
    <property type="match status" value="1"/>
</dbReference>
<dbReference type="EMBL" id="JAKKUT010000008">
    <property type="protein sequence ID" value="MDG2992349.1"/>
    <property type="molecule type" value="Genomic_DNA"/>
</dbReference>
<proteinExistence type="inferred from homology"/>
<dbReference type="InterPro" id="IPR051455">
    <property type="entry name" value="Bact_solute-bind_prot3"/>
</dbReference>
<dbReference type="PANTHER" id="PTHR30085">
    <property type="entry name" value="AMINO ACID ABC TRANSPORTER PERMEASE"/>
    <property type="match status" value="1"/>
</dbReference>
<dbReference type="SMART" id="SM00062">
    <property type="entry name" value="PBPb"/>
    <property type="match status" value="1"/>
</dbReference>
<feature type="chain" id="PRO_5046822821" evidence="4">
    <location>
        <begin position="28"/>
        <end position="300"/>
    </location>
</feature>
<comment type="similarity">
    <text evidence="1">Belongs to the bacterial solute-binding protein 3 family.</text>
</comment>
<feature type="signal peptide" evidence="4">
    <location>
        <begin position="1"/>
        <end position="27"/>
    </location>
</feature>
<comment type="caution">
    <text evidence="6">The sequence shown here is derived from an EMBL/GenBank/DDBJ whole genome shotgun (WGS) entry which is preliminary data.</text>
</comment>
<dbReference type="Gene3D" id="3.40.190.10">
    <property type="entry name" value="Periplasmic binding protein-like II"/>
    <property type="match status" value="2"/>
</dbReference>
<evidence type="ECO:0000256" key="2">
    <source>
        <dbReference type="ARBA" id="ARBA00022448"/>
    </source>
</evidence>
<evidence type="ECO:0000256" key="4">
    <source>
        <dbReference type="SAM" id="SignalP"/>
    </source>
</evidence>
<dbReference type="RefSeq" id="WP_277868265.1">
    <property type="nucleotide sequence ID" value="NZ_JAKKUT010000008.1"/>
</dbReference>
<feature type="domain" description="Solute-binding protein family 3/N-terminal" evidence="5">
    <location>
        <begin position="39"/>
        <end position="272"/>
    </location>
</feature>
<evidence type="ECO:0000259" key="5">
    <source>
        <dbReference type="SMART" id="SM00062"/>
    </source>
</evidence>
<dbReference type="NCBIfam" id="TIGR04262">
    <property type="entry name" value="orph_peri_GRRM"/>
    <property type="match status" value="1"/>
</dbReference>
<dbReference type="InterPro" id="IPR026358">
    <property type="entry name" value="Orph_peri_GRRM"/>
</dbReference>
<organism evidence="6 7">
    <name type="scientific">Candidatus Synechococcus calcipolaris G9</name>
    <dbReference type="NCBI Taxonomy" id="1497997"/>
    <lineage>
        <taxon>Bacteria</taxon>
        <taxon>Bacillati</taxon>
        <taxon>Cyanobacteriota</taxon>
        <taxon>Cyanophyceae</taxon>
        <taxon>Synechococcales</taxon>
        <taxon>Synechococcaceae</taxon>
        <taxon>Synechococcus</taxon>
    </lineage>
</organism>
<dbReference type="PANTHER" id="PTHR30085:SF6">
    <property type="entry name" value="ABC TRANSPORTER GLUTAMINE-BINDING PROTEIN GLNH"/>
    <property type="match status" value="1"/>
</dbReference>
<reference evidence="6" key="2">
    <citation type="submission" date="2022-01" db="EMBL/GenBank/DDBJ databases">
        <authorList>
            <person name="Zivanovic Y."/>
            <person name="Moreira D."/>
            <person name="Lopez-Garcia P."/>
        </authorList>
    </citation>
    <scope>NUCLEOTIDE SEQUENCE</scope>
    <source>
        <strain evidence="6">G9</strain>
    </source>
</reference>
<name>A0ABT6F3A5_9SYNE</name>
<evidence type="ECO:0000313" key="7">
    <source>
        <dbReference type="Proteomes" id="UP001154265"/>
    </source>
</evidence>
<evidence type="ECO:0000313" key="6">
    <source>
        <dbReference type="EMBL" id="MDG2992349.1"/>
    </source>
</evidence>
<dbReference type="Proteomes" id="UP001154265">
    <property type="component" value="Unassembled WGS sequence"/>
</dbReference>
<protein>
    <submittedName>
        <fullName evidence="6">Extracellular substrate binding-like orphan protein GrrP</fullName>
    </submittedName>
</protein>
<evidence type="ECO:0000256" key="1">
    <source>
        <dbReference type="ARBA" id="ARBA00010333"/>
    </source>
</evidence>
<gene>
    <name evidence="6" type="primary">grrP</name>
    <name evidence="6" type="ORF">L3556_15625</name>
</gene>
<accession>A0ABT6F3A5</accession>